<evidence type="ECO:0000259" key="3">
    <source>
        <dbReference type="Pfam" id="PF23893"/>
    </source>
</evidence>
<dbReference type="CDD" id="cd00060">
    <property type="entry name" value="FHA"/>
    <property type="match status" value="1"/>
</dbReference>
<evidence type="ECO:0000256" key="1">
    <source>
        <dbReference type="SAM" id="MobiDB-lite"/>
    </source>
</evidence>
<dbReference type="SUPFAM" id="SSF49879">
    <property type="entry name" value="SMAD/FHA domain"/>
    <property type="match status" value="1"/>
</dbReference>
<dbReference type="Pfam" id="PF16693">
    <property type="entry name" value="Yop-YscD_ppl_1st"/>
    <property type="match status" value="1"/>
</dbReference>
<reference evidence="4" key="2">
    <citation type="submission" date="2021-04" db="EMBL/GenBank/DDBJ databases">
        <authorList>
            <person name="Karlyshev A.V."/>
        </authorList>
    </citation>
    <scope>NUCLEOTIDE SEQUENCE</scope>
    <source>
        <strain evidence="4">LMG 29479</strain>
    </source>
</reference>
<proteinExistence type="predicted"/>
<dbReference type="InterPro" id="IPR057770">
    <property type="entry name" value="YscD/Y4YQ_C"/>
</dbReference>
<dbReference type="EMBL" id="JAGQFT020000014">
    <property type="protein sequence ID" value="MBS7458773.1"/>
    <property type="molecule type" value="Genomic_DNA"/>
</dbReference>
<dbReference type="Gene3D" id="2.60.200.20">
    <property type="match status" value="1"/>
</dbReference>
<feature type="domain" description="YscD/Y4YQ C-terminal" evidence="3">
    <location>
        <begin position="321"/>
        <end position="364"/>
    </location>
</feature>
<keyword evidence="6" id="KW-1185">Reference proteome</keyword>
<organism evidence="4">
    <name type="scientific">Coralloluteibacterium stylophorae</name>
    <dbReference type="NCBI Taxonomy" id="1776034"/>
    <lineage>
        <taxon>Bacteria</taxon>
        <taxon>Pseudomonadati</taxon>
        <taxon>Pseudomonadota</taxon>
        <taxon>Gammaproteobacteria</taxon>
        <taxon>Lysobacterales</taxon>
        <taxon>Lysobacteraceae</taxon>
        <taxon>Coralloluteibacterium</taxon>
    </lineage>
</organism>
<dbReference type="InterPro" id="IPR032034">
    <property type="entry name" value="YscD_ppl_1st"/>
</dbReference>
<dbReference type="RefSeq" id="WP_211926558.1">
    <property type="nucleotide sequence ID" value="NZ_JAGQFT020000014.1"/>
</dbReference>
<evidence type="ECO:0000259" key="2">
    <source>
        <dbReference type="Pfam" id="PF16693"/>
    </source>
</evidence>
<evidence type="ECO:0000313" key="6">
    <source>
        <dbReference type="Proteomes" id="UP000675747"/>
    </source>
</evidence>
<dbReference type="InterPro" id="IPR008984">
    <property type="entry name" value="SMAD_FHA_dom_sf"/>
</dbReference>
<evidence type="ECO:0000313" key="4">
    <source>
        <dbReference type="EMBL" id="MBR0562618.1"/>
    </source>
</evidence>
<dbReference type="EMBL" id="JAGQFT010000064">
    <property type="protein sequence ID" value="MBR0562618.1"/>
    <property type="molecule type" value="Genomic_DNA"/>
</dbReference>
<dbReference type="Proteomes" id="UP000675747">
    <property type="component" value="Unassembled WGS sequence"/>
</dbReference>
<protein>
    <recommendedName>
        <fullName evidence="7">FHA domain-containing protein</fullName>
    </recommendedName>
</protein>
<comment type="caution">
    <text evidence="4">The sequence shown here is derived from an EMBL/GenBank/DDBJ whole genome shotgun (WGS) entry which is preliminary data.</text>
</comment>
<evidence type="ECO:0008006" key="7">
    <source>
        <dbReference type="Google" id="ProtNLM"/>
    </source>
</evidence>
<name>A0A8J7VVD5_9GAMM</name>
<dbReference type="Pfam" id="PF23893">
    <property type="entry name" value="Y4YQ_C"/>
    <property type="match status" value="1"/>
</dbReference>
<reference evidence="5 6" key="1">
    <citation type="journal article" date="2021" name="Microbiol. Resour. Announc.">
        <title>Draft Genome Sequence of Coralloluteibacterium stylophorae LMG 29479T.</title>
        <authorList>
            <person name="Karlyshev A.V."/>
            <person name="Kudryashova E.B."/>
            <person name="Ariskina E.V."/>
            <person name="Conroy A.P."/>
            <person name="Abidueva E.Y."/>
        </authorList>
    </citation>
    <scope>NUCLEOTIDE SEQUENCE [LARGE SCALE GENOMIC DNA]</scope>
    <source>
        <strain evidence="5 6">LMG 29479</strain>
    </source>
</reference>
<feature type="region of interest" description="Disordered" evidence="1">
    <location>
        <begin position="119"/>
        <end position="138"/>
    </location>
</feature>
<sequence length="397" mass="40870">MNHDTLPCSTASPAAGGAAPDHIELRIVGGVHCGAVRTCRDRDVILVGSGDDCDLVLADAGVAAHHALITLLGRGLYVRAVDASVRLGDAVLAPGDPAELAAFAPLVLGDATLMLGPGGDPRWRTRAEDASASAPAGRPVQPVAARRAFRRLHAVAAVAVLSLASVGLYAAVGEPAAEGQPDRHVQVAQVVQQMGFGDVRAVQRGDGTVVVSGTVPDPDARDTLQKRLRHAGIDADMSAVLTGTHIADNVKEMLRLYGGLAAQTRYLGDGRVAVSGDFSEQDMARTLAHPDIETIVGFTAAVPEGLRQASEAPAQAAPSVQIVSVVRGDDPYLIASDSSRYYQGSTLPDGSHLDSIGQDIWVIRDGRLQRLALAGSNAARASRTLAGAASGGVAGAR</sequence>
<gene>
    <name evidence="5" type="ORF">KB893_016650</name>
    <name evidence="4" type="ORF">KB893_08825</name>
</gene>
<dbReference type="AlphaFoldDB" id="A0A8J7VVD5"/>
<evidence type="ECO:0000313" key="5">
    <source>
        <dbReference type="EMBL" id="MBS7458773.1"/>
    </source>
</evidence>
<feature type="domain" description="YscD-like Bon-like" evidence="2">
    <location>
        <begin position="185"/>
        <end position="234"/>
    </location>
</feature>
<accession>A0A8J7VVD5</accession>